<protein>
    <recommendedName>
        <fullName evidence="4">Ubiquitin-like protease family profile domain-containing protein</fullName>
    </recommendedName>
</protein>
<dbReference type="AlphaFoldDB" id="A0A8T0RT56"/>
<evidence type="ECO:0000256" key="2">
    <source>
        <dbReference type="ARBA" id="ARBA00022670"/>
    </source>
</evidence>
<keyword evidence="2" id="KW-0645">Protease</keyword>
<comment type="similarity">
    <text evidence="1">Belongs to the peptidase C48 family.</text>
</comment>
<dbReference type="InterPro" id="IPR003653">
    <property type="entry name" value="Peptidase_C48_C"/>
</dbReference>
<gene>
    <name evidence="5" type="ORF">PVAP13_5NG216000</name>
</gene>
<sequence length="147" mass="16819">MGLIKNGFAFFPIVQEQHWVVTCINIFLKQINFFNSINGSTIIPCYEASNNLVANFSKAALELQIFKEDVSQFVHKYPTEFPHQHTLNDCGVYSMLYIESWNGKKMDVACESSMIGDYRKYAMGGLLLSPMNEVNTSDFVEKHFVQD</sequence>
<evidence type="ECO:0000256" key="1">
    <source>
        <dbReference type="ARBA" id="ARBA00005234"/>
    </source>
</evidence>
<dbReference type="PROSITE" id="PS50600">
    <property type="entry name" value="ULP_PROTEASE"/>
    <property type="match status" value="1"/>
</dbReference>
<dbReference type="EMBL" id="CM029046">
    <property type="protein sequence ID" value="KAG2588305.1"/>
    <property type="molecule type" value="Genomic_DNA"/>
</dbReference>
<evidence type="ECO:0000259" key="4">
    <source>
        <dbReference type="PROSITE" id="PS50600"/>
    </source>
</evidence>
<proteinExistence type="inferred from homology"/>
<dbReference type="SUPFAM" id="SSF54001">
    <property type="entry name" value="Cysteine proteinases"/>
    <property type="match status" value="1"/>
</dbReference>
<organism evidence="5 6">
    <name type="scientific">Panicum virgatum</name>
    <name type="common">Blackwell switchgrass</name>
    <dbReference type="NCBI Taxonomy" id="38727"/>
    <lineage>
        <taxon>Eukaryota</taxon>
        <taxon>Viridiplantae</taxon>
        <taxon>Streptophyta</taxon>
        <taxon>Embryophyta</taxon>
        <taxon>Tracheophyta</taxon>
        <taxon>Spermatophyta</taxon>
        <taxon>Magnoliopsida</taxon>
        <taxon>Liliopsida</taxon>
        <taxon>Poales</taxon>
        <taxon>Poaceae</taxon>
        <taxon>PACMAD clade</taxon>
        <taxon>Panicoideae</taxon>
        <taxon>Panicodae</taxon>
        <taxon>Paniceae</taxon>
        <taxon>Panicinae</taxon>
        <taxon>Panicum</taxon>
        <taxon>Panicum sect. Hiantes</taxon>
    </lineage>
</organism>
<dbReference type="GO" id="GO:0008234">
    <property type="term" value="F:cysteine-type peptidase activity"/>
    <property type="evidence" value="ECO:0007669"/>
    <property type="project" value="InterPro"/>
</dbReference>
<dbReference type="Proteomes" id="UP000823388">
    <property type="component" value="Chromosome 5N"/>
</dbReference>
<comment type="caution">
    <text evidence="5">The sequence shown here is derived from an EMBL/GenBank/DDBJ whole genome shotgun (WGS) entry which is preliminary data.</text>
</comment>
<dbReference type="Pfam" id="PF02902">
    <property type="entry name" value="Peptidase_C48"/>
    <property type="match status" value="1"/>
</dbReference>
<dbReference type="Gene3D" id="3.40.395.10">
    <property type="entry name" value="Adenoviral Proteinase, Chain A"/>
    <property type="match status" value="1"/>
</dbReference>
<reference evidence="5" key="1">
    <citation type="submission" date="2020-05" db="EMBL/GenBank/DDBJ databases">
        <title>WGS assembly of Panicum virgatum.</title>
        <authorList>
            <person name="Lovell J.T."/>
            <person name="Jenkins J."/>
            <person name="Shu S."/>
            <person name="Juenger T.E."/>
            <person name="Schmutz J."/>
        </authorList>
    </citation>
    <scope>NUCLEOTIDE SEQUENCE</scope>
    <source>
        <strain evidence="5">AP13</strain>
    </source>
</reference>
<dbReference type="InterPro" id="IPR038765">
    <property type="entry name" value="Papain-like_cys_pep_sf"/>
</dbReference>
<evidence type="ECO:0000256" key="3">
    <source>
        <dbReference type="ARBA" id="ARBA00022801"/>
    </source>
</evidence>
<accession>A0A8T0RT56</accession>
<evidence type="ECO:0000313" key="6">
    <source>
        <dbReference type="Proteomes" id="UP000823388"/>
    </source>
</evidence>
<keyword evidence="3" id="KW-0378">Hydrolase</keyword>
<keyword evidence="6" id="KW-1185">Reference proteome</keyword>
<name>A0A8T0RT56_PANVG</name>
<feature type="domain" description="Ubiquitin-like protease family profile" evidence="4">
    <location>
        <begin position="1"/>
        <end position="101"/>
    </location>
</feature>
<dbReference type="GO" id="GO:0006508">
    <property type="term" value="P:proteolysis"/>
    <property type="evidence" value="ECO:0007669"/>
    <property type="project" value="UniProtKB-KW"/>
</dbReference>
<evidence type="ECO:0000313" key="5">
    <source>
        <dbReference type="EMBL" id="KAG2588305.1"/>
    </source>
</evidence>